<dbReference type="RefSeq" id="WP_338290950.1">
    <property type="nucleotide sequence ID" value="NZ_AP027272.1"/>
</dbReference>
<dbReference type="Gene3D" id="3.40.50.1820">
    <property type="entry name" value="alpha/beta hydrolase"/>
    <property type="match status" value="1"/>
</dbReference>
<evidence type="ECO:0000313" key="2">
    <source>
        <dbReference type="Proteomes" id="UP001333710"/>
    </source>
</evidence>
<accession>A0AA48HSH2</accession>
<gene>
    <name evidence="1" type="ORF">MACH26_05440</name>
</gene>
<name>A0AA48HSH2_9ALTE</name>
<dbReference type="AlphaFoldDB" id="A0AA48HSH2"/>
<proteinExistence type="predicted"/>
<protein>
    <submittedName>
        <fullName evidence="1">Esterase</fullName>
    </submittedName>
</protein>
<sequence>MHIEYHKWYSERLGREMELKVYGHYGKPILVFPSSGGRFHEFEDFKMIEAASGFINEGKVKFICIDSIDKDTWLNKGASDEHIGGRHEAFHRYVTEEVVPFIWQICGGKVGIATHGCSMGAYHAANFFFKEPGIFNAVLAFSGVYNIKKVLNRNYGTEQIYFNSPLDYLPNMNDPWYISRYQQSKIVICVGQGAWEDEMIEDTAELKGILAAKQVDAWIDFWGHDVEHDWPWWRKQIVHFLPHILA</sequence>
<dbReference type="PANTHER" id="PTHR48098">
    <property type="entry name" value="ENTEROCHELIN ESTERASE-RELATED"/>
    <property type="match status" value="1"/>
</dbReference>
<organism evidence="1 2">
    <name type="scientific">Planctobacterium marinum</name>
    <dbReference type="NCBI Taxonomy" id="1631968"/>
    <lineage>
        <taxon>Bacteria</taxon>
        <taxon>Pseudomonadati</taxon>
        <taxon>Pseudomonadota</taxon>
        <taxon>Gammaproteobacteria</taxon>
        <taxon>Alteromonadales</taxon>
        <taxon>Alteromonadaceae</taxon>
        <taxon>Planctobacterium</taxon>
    </lineage>
</organism>
<dbReference type="SUPFAM" id="SSF53474">
    <property type="entry name" value="alpha/beta-Hydrolases"/>
    <property type="match status" value="1"/>
</dbReference>
<dbReference type="Proteomes" id="UP001333710">
    <property type="component" value="Chromosome"/>
</dbReference>
<dbReference type="KEGG" id="pmaw:MACH26_05440"/>
<evidence type="ECO:0000313" key="1">
    <source>
        <dbReference type="EMBL" id="BDX05023.1"/>
    </source>
</evidence>
<dbReference type="EMBL" id="AP027272">
    <property type="protein sequence ID" value="BDX05023.1"/>
    <property type="molecule type" value="Genomic_DNA"/>
</dbReference>
<dbReference type="InterPro" id="IPR000801">
    <property type="entry name" value="Esterase-like"/>
</dbReference>
<dbReference type="InterPro" id="IPR050583">
    <property type="entry name" value="Mycobacterial_A85_antigen"/>
</dbReference>
<dbReference type="PANTHER" id="PTHR48098:SF3">
    <property type="entry name" value="IRON(III) ENTEROBACTIN ESTERASE"/>
    <property type="match status" value="1"/>
</dbReference>
<dbReference type="InterPro" id="IPR029058">
    <property type="entry name" value="AB_hydrolase_fold"/>
</dbReference>
<dbReference type="Pfam" id="PF00756">
    <property type="entry name" value="Esterase"/>
    <property type="match status" value="1"/>
</dbReference>
<keyword evidence="2" id="KW-1185">Reference proteome</keyword>
<reference evidence="1" key="1">
    <citation type="submission" date="2023-01" db="EMBL/GenBank/DDBJ databases">
        <title>Complete genome sequence of Planctobacterium marinum strain Dej080120_11.</title>
        <authorList>
            <person name="Ueki S."/>
            <person name="Maruyama F."/>
        </authorList>
    </citation>
    <scope>NUCLEOTIDE SEQUENCE</scope>
    <source>
        <strain evidence="1">Dej080120_11</strain>
    </source>
</reference>